<feature type="region of interest" description="Disordered" evidence="2">
    <location>
        <begin position="1"/>
        <end position="68"/>
    </location>
</feature>
<accession>A0A2H0NHX8</accession>
<dbReference type="AlphaFoldDB" id="A0A2H0NHX8"/>
<sequence length="790" mass="85567">MTLPPEGLSGAGAPVEEAKLPTGTLTPDARVAAGGRRRARKADAAPAAGGGRRAKKDKSTLKPTAEAAELPAAPTITAELPAEAAITAELPAEAVELPAAPTITAELPAAPAITAELPAKAAEPLAVRAETLPEPEAELPTPDALPGQTLAQTRAMIDQQRALLTRQAEGIANLAREQEEVRGKGAREFLKRLALQDDLSREVGAQRGILLQAQRQYDRDARELRNFQQRHPDTIDNRQTAQEYATLQARIKAAADADQTISARDVLAFTMHDGARLTTEQTDQARQLTTLEERVTRSHLFLEGDPAVARVHVRRLTESQKSTLKENGFTLDVDGYVMKPDGSYVVPTAPAPEDGDSYTPEDRARKFGARPAMEQVNARAREVKRRQAALDSQLLPKQRELLATVQALDAVGNLLDVYDAEYVQTAARAASQARNFERRSQRAVNLTANLADWQVNVPAEIKRRAGLTAMTPDQMATMARALRTAEDMMAATAAAYQDLANMATDPARIVEVMTSDRQMDALAQPFKDMVSWIASGQDIDATQLTGPERVYHKIAQTLLGERTVHPAPKVISEEKMPAASAAPAPERVAPAAVTATTAPERPQSAIPAFRRRERGKSEPAAPAVSGPKASLETPILTASTPEAILRAMINDDSFQTDRYVDTIGKALSEADYQTARVQLVGPNNLMDQLYNSLYGKSVPGNNPTRVADFLAIRLAADIDALGQRGVKLTQPQLLHTMARILEQHYAATVTGIQDLYRVKRPDEKAIKTQAKLRTFLAEFITGIGELDGRK</sequence>
<gene>
    <name evidence="3" type="ORF">COV53_06720</name>
</gene>
<dbReference type="EMBL" id="PCWS01000146">
    <property type="protein sequence ID" value="PIR07736.1"/>
    <property type="molecule type" value="Genomic_DNA"/>
</dbReference>
<protein>
    <submittedName>
        <fullName evidence="3">Uncharacterized protein</fullName>
    </submittedName>
</protein>
<evidence type="ECO:0000313" key="4">
    <source>
        <dbReference type="Proteomes" id="UP000230707"/>
    </source>
</evidence>
<keyword evidence="1" id="KW-0175">Coiled coil</keyword>
<feature type="region of interest" description="Disordered" evidence="2">
    <location>
        <begin position="594"/>
        <end position="629"/>
    </location>
</feature>
<dbReference type="Proteomes" id="UP000230707">
    <property type="component" value="Unassembled WGS sequence"/>
</dbReference>
<evidence type="ECO:0000313" key="3">
    <source>
        <dbReference type="EMBL" id="PIR07736.1"/>
    </source>
</evidence>
<organism evidence="3 4">
    <name type="scientific">Candidatus Gottesmanbacteria bacterium CG11_big_fil_rev_8_21_14_0_20_37_11</name>
    <dbReference type="NCBI Taxonomy" id="1974575"/>
    <lineage>
        <taxon>Bacteria</taxon>
        <taxon>Candidatus Gottesmaniibacteriota</taxon>
    </lineage>
</organism>
<evidence type="ECO:0000256" key="2">
    <source>
        <dbReference type="SAM" id="MobiDB-lite"/>
    </source>
</evidence>
<comment type="caution">
    <text evidence="3">The sequence shown here is derived from an EMBL/GenBank/DDBJ whole genome shotgun (WGS) entry which is preliminary data.</text>
</comment>
<name>A0A2H0NHX8_9BACT</name>
<evidence type="ECO:0000256" key="1">
    <source>
        <dbReference type="SAM" id="Coils"/>
    </source>
</evidence>
<proteinExistence type="predicted"/>
<reference evidence="3 4" key="1">
    <citation type="submission" date="2017-09" db="EMBL/GenBank/DDBJ databases">
        <title>Depth-based differentiation of microbial function through sediment-hosted aquifers and enrichment of novel symbionts in the deep terrestrial subsurface.</title>
        <authorList>
            <person name="Probst A.J."/>
            <person name="Ladd B."/>
            <person name="Jarett J.K."/>
            <person name="Geller-Mcgrath D.E."/>
            <person name="Sieber C.M."/>
            <person name="Emerson J.B."/>
            <person name="Anantharaman K."/>
            <person name="Thomas B.C."/>
            <person name="Malmstrom R."/>
            <person name="Stieglmeier M."/>
            <person name="Klingl A."/>
            <person name="Woyke T."/>
            <person name="Ryan C.M."/>
            <person name="Banfield J.F."/>
        </authorList>
    </citation>
    <scope>NUCLEOTIDE SEQUENCE [LARGE SCALE GENOMIC DNA]</scope>
    <source>
        <strain evidence="3">CG11_big_fil_rev_8_21_14_0_20_37_11</strain>
    </source>
</reference>
<feature type="coiled-coil region" evidence="1">
    <location>
        <begin position="210"/>
        <end position="257"/>
    </location>
</feature>